<accession>A0A7U2EPC1</accession>
<comment type="similarity">
    <text evidence="1">Belongs to the FAD-binding monooxygenase family.</text>
</comment>
<dbReference type="OrthoDB" id="74360at2759"/>
<dbReference type="Proteomes" id="UP000663193">
    <property type="component" value="Chromosome 1"/>
</dbReference>
<dbReference type="InterPro" id="IPR036188">
    <property type="entry name" value="FAD/NAD-bd_sf"/>
</dbReference>
<dbReference type="InterPro" id="IPR051209">
    <property type="entry name" value="FAD-bind_Monooxygenase_sf"/>
</dbReference>
<dbReference type="Gene3D" id="3.50.50.60">
    <property type="entry name" value="FAD/NAD(P)-binding domain"/>
    <property type="match status" value="1"/>
</dbReference>
<protein>
    <submittedName>
        <fullName evidence="2">Uncharacterized protein</fullName>
    </submittedName>
</protein>
<dbReference type="SUPFAM" id="SSF51905">
    <property type="entry name" value="FAD/NAD(P)-binding domain"/>
    <property type="match status" value="1"/>
</dbReference>
<evidence type="ECO:0000313" key="3">
    <source>
        <dbReference type="Proteomes" id="UP000663193"/>
    </source>
</evidence>
<dbReference type="PANTHER" id="PTHR42877">
    <property type="entry name" value="L-ORNITHINE N(5)-MONOOXYGENASE-RELATED"/>
    <property type="match status" value="1"/>
</dbReference>
<evidence type="ECO:0000313" key="2">
    <source>
        <dbReference type="EMBL" id="QRC90518.1"/>
    </source>
</evidence>
<evidence type="ECO:0000256" key="1">
    <source>
        <dbReference type="ARBA" id="ARBA00010139"/>
    </source>
</evidence>
<name>A0A7U2EPC1_PHANO</name>
<organism evidence="2 3">
    <name type="scientific">Phaeosphaeria nodorum (strain SN15 / ATCC MYA-4574 / FGSC 10173)</name>
    <name type="common">Glume blotch fungus</name>
    <name type="synonym">Parastagonospora nodorum</name>
    <dbReference type="NCBI Taxonomy" id="321614"/>
    <lineage>
        <taxon>Eukaryota</taxon>
        <taxon>Fungi</taxon>
        <taxon>Dikarya</taxon>
        <taxon>Ascomycota</taxon>
        <taxon>Pezizomycotina</taxon>
        <taxon>Dothideomycetes</taxon>
        <taxon>Pleosporomycetidae</taxon>
        <taxon>Pleosporales</taxon>
        <taxon>Pleosporineae</taxon>
        <taxon>Phaeosphaeriaceae</taxon>
        <taxon>Parastagonospora</taxon>
    </lineage>
</organism>
<dbReference type="VEuPathDB" id="FungiDB:JI435_425560"/>
<reference evidence="3" key="1">
    <citation type="journal article" date="2021" name="BMC Genomics">
        <title>Chromosome-level genome assembly and manually-curated proteome of model necrotroph Parastagonospora nodorum Sn15 reveals a genome-wide trove of candidate effector homologs, and redundancy of virulence-related functions within an accessory chromosome.</title>
        <authorList>
            <person name="Bertazzoni S."/>
            <person name="Jones D.A.B."/>
            <person name="Phan H.T."/>
            <person name="Tan K.-C."/>
            <person name="Hane J.K."/>
        </authorList>
    </citation>
    <scope>NUCLEOTIDE SEQUENCE [LARGE SCALE GENOMIC DNA]</scope>
    <source>
        <strain evidence="3">SN15 / ATCC MYA-4574 / FGSC 10173)</strain>
    </source>
</reference>
<dbReference type="AlphaFoldDB" id="A0A7U2EPC1"/>
<sequence length="239" mass="27071">MAAWMSGRIKDEDMRQKLVPKYELGCRRISPRESFLDAIQQDNVECVFEPIVSCKPKGLQTQAGAKQLDVIVAATDMKDLWKDDPASYMGIGYAGFPNYLSMLGPNFPVANGSLLGSLKAMAEFFVRLLKRVDELNVATFAPNKGAQDDFNQQAEEFMAGTVWPGSCTSWYKHGYSGKITAVWPGSSFHYREVLEQDRWEDWNWTYPAGRYKIWGKGQSRVEKESGDHNYCLKYGSFLS</sequence>
<dbReference type="EMBL" id="CP069023">
    <property type="protein sequence ID" value="QRC90518.1"/>
    <property type="molecule type" value="Genomic_DNA"/>
</dbReference>
<dbReference type="PANTHER" id="PTHR42877:SF12">
    <property type="entry name" value="MONOOXYGENASE"/>
    <property type="match status" value="1"/>
</dbReference>
<gene>
    <name evidence="2" type="ORF">JI435_425560</name>
</gene>
<keyword evidence="3" id="KW-1185">Reference proteome</keyword>
<proteinExistence type="inferred from homology"/>